<evidence type="ECO:0000313" key="2">
    <source>
        <dbReference type="Proteomes" id="UP000077202"/>
    </source>
</evidence>
<organism evidence="1 2">
    <name type="scientific">Marchantia polymorpha subsp. ruderalis</name>
    <dbReference type="NCBI Taxonomy" id="1480154"/>
    <lineage>
        <taxon>Eukaryota</taxon>
        <taxon>Viridiplantae</taxon>
        <taxon>Streptophyta</taxon>
        <taxon>Embryophyta</taxon>
        <taxon>Marchantiophyta</taxon>
        <taxon>Marchantiopsida</taxon>
        <taxon>Marchantiidae</taxon>
        <taxon>Marchantiales</taxon>
        <taxon>Marchantiaceae</taxon>
        <taxon>Marchantia</taxon>
    </lineage>
</organism>
<name>A0A176VK19_MARPO</name>
<evidence type="ECO:0000313" key="1">
    <source>
        <dbReference type="EMBL" id="OAE20661.1"/>
    </source>
</evidence>
<gene>
    <name evidence="1" type="ORF">AXG93_154s1350</name>
</gene>
<dbReference type="AlphaFoldDB" id="A0A176VK19"/>
<dbReference type="EMBL" id="LVLJ01003591">
    <property type="protein sequence ID" value="OAE20661.1"/>
    <property type="molecule type" value="Genomic_DNA"/>
</dbReference>
<dbReference type="Proteomes" id="UP000077202">
    <property type="component" value="Unassembled WGS sequence"/>
</dbReference>
<protein>
    <submittedName>
        <fullName evidence="1">Uncharacterized protein</fullName>
    </submittedName>
</protein>
<sequence length="292" mass="31852">MTYNHGELLVLSATIWENSGADDQIDAQTERQSIRVARVGGREGGQIGFDPMPGVPFVQWVMDRESPRGKHKGMKSYALKRLKSVILDYRVKTAATALAAAAPRGLREMRNVWALKFTEDEIECHFSGQHMNVNLGSAVRRIVAGDWTASDFPPMNVVAIGGSLWCLDNRRLWVFRKAVLQMVPVIILSDPRDPQVQSFVARATKSAMERWEADNFEPKVRGRVHDFAVCADDPAAAAAAQDPGLDASQQPGPSSGTALCPTNDGLSGSKVACFCIGLLVLIAVLLHSPNCR</sequence>
<reference evidence="1" key="1">
    <citation type="submission" date="2016-03" db="EMBL/GenBank/DDBJ databases">
        <title>Mechanisms controlling the formation of the plant cell surface in tip-growing cells are functionally conserved among land plants.</title>
        <authorList>
            <person name="Honkanen S."/>
            <person name="Jones V.A."/>
            <person name="Morieri G."/>
            <person name="Champion C."/>
            <person name="Hetherington A.J."/>
            <person name="Kelly S."/>
            <person name="Saint-Marcoux D."/>
            <person name="Proust H."/>
            <person name="Prescott H."/>
            <person name="Dolan L."/>
        </authorList>
    </citation>
    <scope>NUCLEOTIDE SEQUENCE [LARGE SCALE GENOMIC DNA]</scope>
    <source>
        <tissue evidence="1">Whole gametophyte</tissue>
    </source>
</reference>
<keyword evidence="2" id="KW-1185">Reference proteome</keyword>
<accession>A0A176VK19</accession>
<comment type="caution">
    <text evidence="1">The sequence shown here is derived from an EMBL/GenBank/DDBJ whole genome shotgun (WGS) entry which is preliminary data.</text>
</comment>
<proteinExistence type="predicted"/>